<keyword evidence="1" id="KW-0732">Signal</keyword>
<evidence type="ECO:0000256" key="1">
    <source>
        <dbReference type="SAM" id="SignalP"/>
    </source>
</evidence>
<dbReference type="Proteomes" id="UP001331761">
    <property type="component" value="Unassembled WGS sequence"/>
</dbReference>
<feature type="non-terminal residue" evidence="2">
    <location>
        <position position="106"/>
    </location>
</feature>
<gene>
    <name evidence="2" type="ORF">GCK32_019205</name>
</gene>
<organism evidence="2 3">
    <name type="scientific">Trichostrongylus colubriformis</name>
    <name type="common">Black scour worm</name>
    <dbReference type="NCBI Taxonomy" id="6319"/>
    <lineage>
        <taxon>Eukaryota</taxon>
        <taxon>Metazoa</taxon>
        <taxon>Ecdysozoa</taxon>
        <taxon>Nematoda</taxon>
        <taxon>Chromadorea</taxon>
        <taxon>Rhabditida</taxon>
        <taxon>Rhabditina</taxon>
        <taxon>Rhabditomorpha</taxon>
        <taxon>Strongyloidea</taxon>
        <taxon>Trichostrongylidae</taxon>
        <taxon>Trichostrongylus</taxon>
    </lineage>
</organism>
<protein>
    <submittedName>
        <fullName evidence="2">Uncharacterized protein</fullName>
    </submittedName>
</protein>
<keyword evidence="3" id="KW-1185">Reference proteome</keyword>
<evidence type="ECO:0000313" key="3">
    <source>
        <dbReference type="Proteomes" id="UP001331761"/>
    </source>
</evidence>
<name>A0AAN8EVL7_TRICO</name>
<dbReference type="InterPro" id="IPR035892">
    <property type="entry name" value="C2_domain_sf"/>
</dbReference>
<evidence type="ECO:0000313" key="2">
    <source>
        <dbReference type="EMBL" id="KAK5969111.1"/>
    </source>
</evidence>
<proteinExistence type="predicted"/>
<dbReference type="AlphaFoldDB" id="A0AAN8EVL7"/>
<reference evidence="2 3" key="1">
    <citation type="submission" date="2019-10" db="EMBL/GenBank/DDBJ databases">
        <title>Assembly and Annotation for the nematode Trichostrongylus colubriformis.</title>
        <authorList>
            <person name="Martin J."/>
        </authorList>
    </citation>
    <scope>NUCLEOTIDE SEQUENCE [LARGE SCALE GENOMIC DNA]</scope>
    <source>
        <strain evidence="2">G859</strain>
        <tissue evidence="2">Whole worm</tissue>
    </source>
</reference>
<comment type="caution">
    <text evidence="2">The sequence shown here is derived from an EMBL/GenBank/DDBJ whole genome shotgun (WGS) entry which is preliminary data.</text>
</comment>
<feature type="signal peptide" evidence="1">
    <location>
        <begin position="1"/>
        <end position="19"/>
    </location>
</feature>
<feature type="chain" id="PRO_5042964327" evidence="1">
    <location>
        <begin position="20"/>
        <end position="106"/>
    </location>
</feature>
<accession>A0AAN8EVL7</accession>
<dbReference type="EMBL" id="WIXE01020588">
    <property type="protein sequence ID" value="KAK5969111.1"/>
    <property type="molecule type" value="Genomic_DNA"/>
</dbReference>
<sequence>MRVTLKVTVISALFLPVERGSKNAPCYVTLDLFDLPQNERINTSYRISSTETAGTHTHFKPKQIIFDKIVMSEIAFLQICVSCGPSNGSPTPPAYYRILSINKLQN</sequence>
<dbReference type="Gene3D" id="2.60.40.150">
    <property type="entry name" value="C2 domain"/>
    <property type="match status" value="1"/>
</dbReference>